<dbReference type="Proteomes" id="UP000283469">
    <property type="component" value="Unassembled WGS sequence"/>
</dbReference>
<dbReference type="RefSeq" id="WP_119747039.1">
    <property type="nucleotide sequence ID" value="NZ_QVRA01000010.1"/>
</dbReference>
<sequence length="347" mass="38142">MIGRRLIRACLTLLFFLLPVEIAMAEPLLIAHRGASGERPEHTLASYERAIDEGADFIEPDLVLTKDGVLVARHENEISGTTDVADHPEFADRKATKTIDGAAVTGWFTEDFTLAELRTLRARERLPLLRPANTRFNDLYLIPTFEEILKLVRAKEAEIGRRIGLYPETKHPSYFAGVGLPHQAPMLALLEQYGYLTEADPVFIQSFEVGNLQALRAVTRLRLIQLIDSSGGPADRPDLTYDAMMSVEGLRAIADYADGIGPSTSRVLADNGATALVGQAHDAGLQVHIWTLRMENFFLPAQYQRPDDAQGRGDFAGYVRAVAATGVDAVFTDFPAQTRATLEKAAP</sequence>
<evidence type="ECO:0000256" key="2">
    <source>
        <dbReference type="ARBA" id="ARBA00012247"/>
    </source>
</evidence>
<dbReference type="PANTHER" id="PTHR43620">
    <property type="entry name" value="GLYCEROPHOSPHORYL DIESTER PHOSPHODIESTERASE"/>
    <property type="match status" value="1"/>
</dbReference>
<dbReference type="PROSITE" id="PS51704">
    <property type="entry name" value="GP_PDE"/>
    <property type="match status" value="1"/>
</dbReference>
<dbReference type="GO" id="GO:0008889">
    <property type="term" value="F:glycerophosphodiester phosphodiesterase activity"/>
    <property type="evidence" value="ECO:0007669"/>
    <property type="project" value="UniProtKB-EC"/>
</dbReference>
<evidence type="ECO:0000313" key="9">
    <source>
        <dbReference type="Proteomes" id="UP000283469"/>
    </source>
</evidence>
<keyword evidence="3" id="KW-0732">Signal</keyword>
<dbReference type="GO" id="GO:0006629">
    <property type="term" value="P:lipid metabolic process"/>
    <property type="evidence" value="ECO:0007669"/>
    <property type="project" value="InterPro"/>
</dbReference>
<accession>A0A418YRW3</accession>
<feature type="domain" description="GP-PDE" evidence="7">
    <location>
        <begin position="27"/>
        <end position="342"/>
    </location>
</feature>
<dbReference type="Pfam" id="PF03009">
    <property type="entry name" value="GDPD"/>
    <property type="match status" value="1"/>
</dbReference>
<gene>
    <name evidence="8" type="ORF">D0Z70_12940</name>
</gene>
<dbReference type="GO" id="GO:0042597">
    <property type="term" value="C:periplasmic space"/>
    <property type="evidence" value="ECO:0007669"/>
    <property type="project" value="TreeGrafter"/>
</dbReference>
<dbReference type="EC" id="3.1.4.46" evidence="2"/>
<dbReference type="AlphaFoldDB" id="A0A418YRW3"/>
<reference evidence="8 9" key="1">
    <citation type="submission" date="2018-08" db="EMBL/GenBank/DDBJ databases">
        <title>Sphingobium sp. EO9.</title>
        <authorList>
            <person name="Park Y."/>
            <person name="Kim K.H."/>
            <person name="Jeon C.O."/>
        </authorList>
    </citation>
    <scope>NUCLEOTIDE SEQUENCE [LARGE SCALE GENOMIC DNA]</scope>
    <source>
        <strain evidence="8 9">EO9</strain>
    </source>
</reference>
<dbReference type="GO" id="GO:0006071">
    <property type="term" value="P:glycerol metabolic process"/>
    <property type="evidence" value="ECO:0007669"/>
    <property type="project" value="UniProtKB-KW"/>
</dbReference>
<comment type="caution">
    <text evidence="8">The sequence shown here is derived from an EMBL/GenBank/DDBJ whole genome shotgun (WGS) entry which is preliminary data.</text>
</comment>
<evidence type="ECO:0000256" key="3">
    <source>
        <dbReference type="ARBA" id="ARBA00022729"/>
    </source>
</evidence>
<evidence type="ECO:0000256" key="1">
    <source>
        <dbReference type="ARBA" id="ARBA00007277"/>
    </source>
</evidence>
<dbReference type="PANTHER" id="PTHR43620:SF7">
    <property type="entry name" value="GLYCEROPHOSPHODIESTER PHOSPHODIESTERASE GDPD5-RELATED"/>
    <property type="match status" value="1"/>
</dbReference>
<keyword evidence="5" id="KW-0378">Hydrolase</keyword>
<keyword evidence="9" id="KW-1185">Reference proteome</keyword>
<evidence type="ECO:0000256" key="6">
    <source>
        <dbReference type="ARBA" id="ARBA00047512"/>
    </source>
</evidence>
<evidence type="ECO:0000256" key="4">
    <source>
        <dbReference type="ARBA" id="ARBA00022798"/>
    </source>
</evidence>
<organism evidence="8 9">
    <name type="scientific">Sphingobium terrigena</name>
    <dbReference type="NCBI Taxonomy" id="2304063"/>
    <lineage>
        <taxon>Bacteria</taxon>
        <taxon>Pseudomonadati</taxon>
        <taxon>Pseudomonadota</taxon>
        <taxon>Alphaproteobacteria</taxon>
        <taxon>Sphingomonadales</taxon>
        <taxon>Sphingomonadaceae</taxon>
        <taxon>Sphingobium</taxon>
    </lineage>
</organism>
<protein>
    <recommendedName>
        <fullName evidence="2">glycerophosphodiester phosphodiesterase</fullName>
        <ecNumber evidence="2">3.1.4.46</ecNumber>
    </recommendedName>
</protein>
<keyword evidence="4" id="KW-0319">Glycerol metabolism</keyword>
<evidence type="ECO:0000259" key="7">
    <source>
        <dbReference type="PROSITE" id="PS51704"/>
    </source>
</evidence>
<comment type="catalytic activity">
    <reaction evidence="6">
        <text>a sn-glycero-3-phosphodiester + H2O = an alcohol + sn-glycerol 3-phosphate + H(+)</text>
        <dbReference type="Rhea" id="RHEA:12969"/>
        <dbReference type="ChEBI" id="CHEBI:15377"/>
        <dbReference type="ChEBI" id="CHEBI:15378"/>
        <dbReference type="ChEBI" id="CHEBI:30879"/>
        <dbReference type="ChEBI" id="CHEBI:57597"/>
        <dbReference type="ChEBI" id="CHEBI:83408"/>
        <dbReference type="EC" id="3.1.4.46"/>
    </reaction>
</comment>
<dbReference type="SUPFAM" id="SSF51695">
    <property type="entry name" value="PLC-like phosphodiesterases"/>
    <property type="match status" value="1"/>
</dbReference>
<comment type="similarity">
    <text evidence="1">Belongs to the glycerophosphoryl diester phosphodiesterase family.</text>
</comment>
<dbReference type="Gene3D" id="3.20.20.190">
    <property type="entry name" value="Phosphatidylinositol (PI) phosphodiesterase"/>
    <property type="match status" value="1"/>
</dbReference>
<dbReference type="InterPro" id="IPR030395">
    <property type="entry name" value="GP_PDE_dom"/>
</dbReference>
<dbReference type="EMBL" id="QVRA01000010">
    <property type="protein sequence ID" value="RJG54406.1"/>
    <property type="molecule type" value="Genomic_DNA"/>
</dbReference>
<dbReference type="OrthoDB" id="9795622at2"/>
<name>A0A418YRW3_9SPHN</name>
<proteinExistence type="inferred from homology"/>
<dbReference type="CDD" id="cd08602">
    <property type="entry name" value="GDPD_ScGlpQ1_like"/>
    <property type="match status" value="1"/>
</dbReference>
<evidence type="ECO:0000256" key="5">
    <source>
        <dbReference type="ARBA" id="ARBA00022801"/>
    </source>
</evidence>
<evidence type="ECO:0000313" key="8">
    <source>
        <dbReference type="EMBL" id="RJG54406.1"/>
    </source>
</evidence>
<dbReference type="InterPro" id="IPR017946">
    <property type="entry name" value="PLC-like_Pdiesterase_TIM-brl"/>
</dbReference>